<dbReference type="InterPro" id="IPR004861">
    <property type="entry name" value="Siw14-like"/>
</dbReference>
<evidence type="ECO:0000256" key="4">
    <source>
        <dbReference type="ARBA" id="ARBA00022801"/>
    </source>
</evidence>
<protein>
    <recommendedName>
        <fullName evidence="2">diphosphoinositol-polyphosphate diphosphatase</fullName>
        <ecNumber evidence="2">3.6.1.52</ecNumber>
    </recommendedName>
</protein>
<evidence type="ECO:0000256" key="11">
    <source>
        <dbReference type="SAM" id="Phobius"/>
    </source>
</evidence>
<evidence type="ECO:0000256" key="3">
    <source>
        <dbReference type="ARBA" id="ARBA00022490"/>
    </source>
</evidence>
<evidence type="ECO:0000256" key="8">
    <source>
        <dbReference type="ARBA" id="ARBA00047927"/>
    </source>
</evidence>
<feature type="domain" description="Tyrosine-protein phosphatase" evidence="12">
    <location>
        <begin position="145"/>
        <end position="293"/>
    </location>
</feature>
<dbReference type="FunFam" id="3.90.190.10:FF:000035">
    <property type="entry name" value="Tyrosine phosphatase, putative"/>
    <property type="match status" value="1"/>
</dbReference>
<dbReference type="Proteomes" id="UP000284375">
    <property type="component" value="Unassembled WGS sequence"/>
</dbReference>
<dbReference type="GO" id="GO:0052840">
    <property type="term" value="F:inositol diphosphate tetrakisphosphate diphosphatase activity"/>
    <property type="evidence" value="ECO:0007669"/>
    <property type="project" value="TreeGrafter"/>
</dbReference>
<dbReference type="EC" id="3.6.1.52" evidence="2"/>
<organism evidence="14 15">
    <name type="scientific">Cytospora chrysosperma</name>
    <name type="common">Cytospora canker fungus</name>
    <name type="synonym">Sphaeria chrysosperma</name>
    <dbReference type="NCBI Taxonomy" id="252740"/>
    <lineage>
        <taxon>Eukaryota</taxon>
        <taxon>Fungi</taxon>
        <taxon>Dikarya</taxon>
        <taxon>Ascomycota</taxon>
        <taxon>Pezizomycotina</taxon>
        <taxon>Sordariomycetes</taxon>
        <taxon>Sordariomycetidae</taxon>
        <taxon>Diaporthales</taxon>
        <taxon>Cytosporaceae</taxon>
        <taxon>Cytospora</taxon>
    </lineage>
</organism>
<dbReference type="OrthoDB" id="6375174at2759"/>
<dbReference type="Gene3D" id="3.90.190.10">
    <property type="entry name" value="Protein tyrosine phosphatase superfamily"/>
    <property type="match status" value="1"/>
</dbReference>
<feature type="region of interest" description="Disordered" evidence="10">
    <location>
        <begin position="102"/>
        <end position="142"/>
    </location>
</feature>
<dbReference type="PANTHER" id="PTHR31126:SF48">
    <property type="entry name" value="INOSITOL PHOSPHATASE SIW14"/>
    <property type="match status" value="1"/>
</dbReference>
<dbReference type="EMBL" id="LJZO01000008">
    <property type="protein sequence ID" value="ROW00492.1"/>
    <property type="molecule type" value="Genomic_DNA"/>
</dbReference>
<comment type="similarity">
    <text evidence="5">Belongs to the protein-tyrosine phosphatase family. Atypical dual-specificity phosphatase Siw14-like subfamily.</text>
</comment>
<reference evidence="14 15" key="1">
    <citation type="submission" date="2015-09" db="EMBL/GenBank/DDBJ databases">
        <title>Host preference determinants of Valsa canker pathogens revealed by comparative genomics.</title>
        <authorList>
            <person name="Yin Z."/>
            <person name="Huang L."/>
        </authorList>
    </citation>
    <scope>NUCLEOTIDE SEQUENCE [LARGE SCALE GENOMIC DNA]</scope>
    <source>
        <strain evidence="14 15">YSFL</strain>
    </source>
</reference>
<feature type="transmembrane region" description="Helical" evidence="11">
    <location>
        <begin position="311"/>
        <end position="328"/>
    </location>
</feature>
<keyword evidence="11" id="KW-1133">Transmembrane helix</keyword>
<feature type="compositionally biased region" description="Low complexity" evidence="10">
    <location>
        <begin position="112"/>
        <end position="132"/>
    </location>
</feature>
<dbReference type="InterPro" id="IPR029021">
    <property type="entry name" value="Prot-tyrosine_phosphatase-like"/>
</dbReference>
<feature type="transmembrane region" description="Helical" evidence="11">
    <location>
        <begin position="6"/>
        <end position="26"/>
    </location>
</feature>
<dbReference type="InterPro" id="IPR020422">
    <property type="entry name" value="TYR_PHOSPHATASE_DUAL_dom"/>
</dbReference>
<evidence type="ECO:0000313" key="15">
    <source>
        <dbReference type="Proteomes" id="UP000284375"/>
    </source>
</evidence>
<comment type="subcellular location">
    <subcellularLocation>
        <location evidence="1">Cytoplasm</location>
    </subcellularLocation>
</comment>
<dbReference type="InterPro" id="IPR000387">
    <property type="entry name" value="Tyr_Pase_dom"/>
</dbReference>
<dbReference type="PROSITE" id="PS00383">
    <property type="entry name" value="TYR_PHOSPHATASE_1"/>
    <property type="match status" value="1"/>
</dbReference>
<evidence type="ECO:0000256" key="1">
    <source>
        <dbReference type="ARBA" id="ARBA00004496"/>
    </source>
</evidence>
<evidence type="ECO:0000256" key="10">
    <source>
        <dbReference type="SAM" id="MobiDB-lite"/>
    </source>
</evidence>
<proteinExistence type="inferred from homology"/>
<evidence type="ECO:0000313" key="14">
    <source>
        <dbReference type="EMBL" id="ROW00492.1"/>
    </source>
</evidence>
<dbReference type="SUPFAM" id="SSF52799">
    <property type="entry name" value="(Phosphotyrosine protein) phosphatases II"/>
    <property type="match status" value="1"/>
</dbReference>
<evidence type="ECO:0000256" key="9">
    <source>
        <dbReference type="ARBA" id="ARBA00048424"/>
    </source>
</evidence>
<evidence type="ECO:0000256" key="7">
    <source>
        <dbReference type="ARBA" id="ARBA00047562"/>
    </source>
</evidence>
<dbReference type="GO" id="GO:0005737">
    <property type="term" value="C:cytoplasm"/>
    <property type="evidence" value="ECO:0007669"/>
    <property type="project" value="UniProtKB-SubCell"/>
</dbReference>
<dbReference type="PANTHER" id="PTHR31126">
    <property type="entry name" value="TYROSINE-PROTEIN PHOSPHATASE"/>
    <property type="match status" value="1"/>
</dbReference>
<name>A0A423WAV8_CYTCH</name>
<sequence length="347" mass="38998">MNFVLIQFFANTAVAITLVVAHIIWFQSQAEYRLQKESTKYSGVSTGKDIKVKGFKIMDSTNTRQSAISHKGLQQRRSFPNMMDHDGAADAEVVEGVAAQSVEMQRSSSGHTSLRSWNSSSSMTTETSLSNEPSEDGAIPGQPANFGVVVPGVYRSSYPQEADYAFIQKLKLKTIITLVDKEFPETFLPFMQANGIQHRHITMAGTKKEAIPVETMASILEVVHDKRNHPLLIHCNQGRHRTGCVVALIRKMQNWDLERILDEYKIFASPKPRDCDVEYVTKFQVADIKHLSLAPLAETIPAQHPVGSRRIRFLVVSFFFIFICWNTFRVFRQLGKQGPQHGALSSL</sequence>
<keyword evidence="4" id="KW-0378">Hydrolase</keyword>
<evidence type="ECO:0000259" key="13">
    <source>
        <dbReference type="PROSITE" id="PS50056"/>
    </source>
</evidence>
<feature type="compositionally biased region" description="Polar residues" evidence="10">
    <location>
        <begin position="102"/>
        <end position="111"/>
    </location>
</feature>
<feature type="domain" description="Tyrosine specific protein phosphatases" evidence="13">
    <location>
        <begin position="217"/>
        <end position="265"/>
    </location>
</feature>
<evidence type="ECO:0000256" key="2">
    <source>
        <dbReference type="ARBA" id="ARBA00012527"/>
    </source>
</evidence>
<comment type="catalytic activity">
    <reaction evidence="9">
        <text>6-diphospho-1D-myo-inositol pentakisphosphate + H2O = 1D-myo-inositol hexakisphosphate + phosphate + H(+)</text>
        <dbReference type="Rhea" id="RHEA:79703"/>
        <dbReference type="ChEBI" id="CHEBI:15377"/>
        <dbReference type="ChEBI" id="CHEBI:15378"/>
        <dbReference type="ChEBI" id="CHEBI:43474"/>
        <dbReference type="ChEBI" id="CHEBI:58130"/>
        <dbReference type="ChEBI" id="CHEBI:230534"/>
        <dbReference type="EC" id="3.6.1.52"/>
    </reaction>
    <physiologicalReaction direction="left-to-right" evidence="9">
        <dbReference type="Rhea" id="RHEA:79704"/>
    </physiologicalReaction>
</comment>
<evidence type="ECO:0000256" key="5">
    <source>
        <dbReference type="ARBA" id="ARBA00044949"/>
    </source>
</evidence>
<evidence type="ECO:0000256" key="6">
    <source>
        <dbReference type="ARBA" id="ARBA00047342"/>
    </source>
</evidence>
<keyword evidence="15" id="KW-1185">Reference proteome</keyword>
<keyword evidence="3" id="KW-0963">Cytoplasm</keyword>
<keyword evidence="11" id="KW-0472">Membrane</keyword>
<dbReference type="PROSITE" id="PS50056">
    <property type="entry name" value="TYR_PHOSPHATASE_2"/>
    <property type="match status" value="1"/>
</dbReference>
<dbReference type="GO" id="GO:0016791">
    <property type="term" value="F:phosphatase activity"/>
    <property type="evidence" value="ECO:0007669"/>
    <property type="project" value="InterPro"/>
</dbReference>
<comment type="catalytic activity">
    <reaction evidence="7">
        <text>3,5-bis(diphospho)-1D-myo-inositol 1,2,4,6-tetrakisphosphate + H2O = 3-diphospho-1D-myo-inositol 1,2,4,5,6-pentakisphosphate + phosphate + 2 H(+)</text>
        <dbReference type="Rhea" id="RHEA:56312"/>
        <dbReference type="ChEBI" id="CHEBI:15377"/>
        <dbReference type="ChEBI" id="CHEBI:15378"/>
        <dbReference type="ChEBI" id="CHEBI:43474"/>
        <dbReference type="ChEBI" id="CHEBI:140372"/>
        <dbReference type="ChEBI" id="CHEBI:140374"/>
        <dbReference type="EC" id="3.6.1.52"/>
    </reaction>
    <physiologicalReaction direction="left-to-right" evidence="7">
        <dbReference type="Rhea" id="RHEA:56313"/>
    </physiologicalReaction>
</comment>
<keyword evidence="11" id="KW-0812">Transmembrane</keyword>
<dbReference type="Pfam" id="PF03162">
    <property type="entry name" value="Y_phosphatase2"/>
    <property type="match status" value="1"/>
</dbReference>
<comment type="catalytic activity">
    <reaction evidence="6">
        <text>5-diphospho-1D-myo-inositol 1,2,3,4,6-pentakisphosphate + H2O = 1D-myo-inositol hexakisphosphate + phosphate + H(+)</text>
        <dbReference type="Rhea" id="RHEA:22384"/>
        <dbReference type="ChEBI" id="CHEBI:15377"/>
        <dbReference type="ChEBI" id="CHEBI:15378"/>
        <dbReference type="ChEBI" id="CHEBI:43474"/>
        <dbReference type="ChEBI" id="CHEBI:58130"/>
        <dbReference type="ChEBI" id="CHEBI:58628"/>
        <dbReference type="EC" id="3.6.1.52"/>
    </reaction>
    <physiologicalReaction direction="left-to-right" evidence="6">
        <dbReference type="Rhea" id="RHEA:22385"/>
    </physiologicalReaction>
</comment>
<dbReference type="InterPro" id="IPR020428">
    <property type="entry name" value="PFA-DSPs"/>
</dbReference>
<dbReference type="AlphaFoldDB" id="A0A423WAV8"/>
<dbReference type="InterPro" id="IPR016130">
    <property type="entry name" value="Tyr_Pase_AS"/>
</dbReference>
<evidence type="ECO:0000259" key="12">
    <source>
        <dbReference type="PROSITE" id="PS50054"/>
    </source>
</evidence>
<gene>
    <name evidence="14" type="ORF">VSDG_03307</name>
</gene>
<dbReference type="PROSITE" id="PS50054">
    <property type="entry name" value="TYR_PHOSPHATASE_DUAL"/>
    <property type="match status" value="1"/>
</dbReference>
<dbReference type="PRINTS" id="PR01911">
    <property type="entry name" value="PFDSPHPHTASE"/>
</dbReference>
<comment type="catalytic activity">
    <reaction evidence="8">
        <text>1,5-bis(diphospho)-1D-myo-inositol 2,3,4,6-tetrakisphosphate + H2O = 1-diphospho-1D-myo-inositol 2,3,4,5,6-pentakisphosphate + phosphate + 2 H(+)</text>
        <dbReference type="Rhea" id="RHEA:79699"/>
        <dbReference type="ChEBI" id="CHEBI:15377"/>
        <dbReference type="ChEBI" id="CHEBI:15378"/>
        <dbReference type="ChEBI" id="CHEBI:43474"/>
        <dbReference type="ChEBI" id="CHEBI:74946"/>
        <dbReference type="ChEBI" id="CHEBI:77983"/>
        <dbReference type="EC" id="3.6.1.52"/>
    </reaction>
    <physiologicalReaction direction="left-to-right" evidence="8">
        <dbReference type="Rhea" id="RHEA:79700"/>
    </physiologicalReaction>
</comment>
<accession>A0A423WAV8</accession>
<dbReference type="STRING" id="252740.A0A423WAV8"/>
<comment type="caution">
    <text evidence="14">The sequence shown here is derived from an EMBL/GenBank/DDBJ whole genome shotgun (WGS) entry which is preliminary data.</text>
</comment>